<dbReference type="EMBL" id="VEPZ02000167">
    <property type="protein sequence ID" value="KAE8732075.1"/>
    <property type="molecule type" value="Genomic_DNA"/>
</dbReference>
<dbReference type="PANTHER" id="PTHR31541:SF25">
    <property type="entry name" value="GAMMA-GLIADIN B"/>
    <property type="match status" value="1"/>
</dbReference>
<evidence type="ECO:0000256" key="1">
    <source>
        <dbReference type="SAM" id="Phobius"/>
    </source>
</evidence>
<sequence>MDLLSLDDFKNTKTDPQWTAFDYLLKAVEVDQQKAAKGRYGSSSSEHLQCNGGESMRKKRSIHNVNWGQKTQILRQNREEHGVADRPQVNTVVRISYTRNRSGVLMVRVLNRGRGRVFGYFGFTVIVAVAGAIAAVAGAIAAVAGNSDDGEIVISRNGRRKFGFRDREETVLLGRQSASQSTFDPFSQVQSHAFLTESEAQHLEGKNNAITALLLEPSMVETEVNFNKWNMGKTSMYVIKTAWNSVVKNNGLRDTSVVRL</sequence>
<dbReference type="InterPro" id="IPR005508">
    <property type="entry name" value="At2g31720-like"/>
</dbReference>
<dbReference type="GO" id="GO:0003677">
    <property type="term" value="F:DNA binding"/>
    <property type="evidence" value="ECO:0007669"/>
    <property type="project" value="InterPro"/>
</dbReference>
<dbReference type="Pfam" id="PF03754">
    <property type="entry name" value="At2g31720-like"/>
    <property type="match status" value="1"/>
</dbReference>
<reference evidence="2" key="1">
    <citation type="submission" date="2019-09" db="EMBL/GenBank/DDBJ databases">
        <title>Draft genome information of white flower Hibiscus syriacus.</title>
        <authorList>
            <person name="Kim Y.-M."/>
        </authorList>
    </citation>
    <scope>NUCLEOTIDE SEQUENCE [LARGE SCALE GENOMIC DNA]</scope>
    <source>
        <strain evidence="2">YM2019G1</strain>
    </source>
</reference>
<comment type="caution">
    <text evidence="2">The sequence shown here is derived from an EMBL/GenBank/DDBJ whole genome shotgun (WGS) entry which is preliminary data.</text>
</comment>
<name>A0A6A3CR99_HIBSY</name>
<proteinExistence type="predicted"/>
<dbReference type="PANTHER" id="PTHR31541">
    <property type="entry name" value="B3 DOMAIN PLANT PROTEIN-RELATED"/>
    <property type="match status" value="1"/>
</dbReference>
<protein>
    <submittedName>
        <fullName evidence="2">Uncharacterized protein</fullName>
    </submittedName>
</protein>
<keyword evidence="1" id="KW-0812">Transmembrane</keyword>
<evidence type="ECO:0000313" key="3">
    <source>
        <dbReference type="Proteomes" id="UP000436088"/>
    </source>
</evidence>
<feature type="transmembrane region" description="Helical" evidence="1">
    <location>
        <begin position="117"/>
        <end position="144"/>
    </location>
</feature>
<evidence type="ECO:0000313" key="2">
    <source>
        <dbReference type="EMBL" id="KAE8732075.1"/>
    </source>
</evidence>
<keyword evidence="1" id="KW-1133">Transmembrane helix</keyword>
<keyword evidence="3" id="KW-1185">Reference proteome</keyword>
<dbReference type="AlphaFoldDB" id="A0A6A3CR99"/>
<dbReference type="Proteomes" id="UP000436088">
    <property type="component" value="Unassembled WGS sequence"/>
</dbReference>
<keyword evidence="1" id="KW-0472">Membrane</keyword>
<gene>
    <name evidence="2" type="ORF">F3Y22_tig00002237pilonHSYRG00178</name>
</gene>
<accession>A0A6A3CR99</accession>
<organism evidence="2 3">
    <name type="scientific">Hibiscus syriacus</name>
    <name type="common">Rose of Sharon</name>
    <dbReference type="NCBI Taxonomy" id="106335"/>
    <lineage>
        <taxon>Eukaryota</taxon>
        <taxon>Viridiplantae</taxon>
        <taxon>Streptophyta</taxon>
        <taxon>Embryophyta</taxon>
        <taxon>Tracheophyta</taxon>
        <taxon>Spermatophyta</taxon>
        <taxon>Magnoliopsida</taxon>
        <taxon>eudicotyledons</taxon>
        <taxon>Gunneridae</taxon>
        <taxon>Pentapetalae</taxon>
        <taxon>rosids</taxon>
        <taxon>malvids</taxon>
        <taxon>Malvales</taxon>
        <taxon>Malvaceae</taxon>
        <taxon>Malvoideae</taxon>
        <taxon>Hibiscus</taxon>
    </lineage>
</organism>